<organism evidence="3 4">
    <name type="scientific">Cricetulus griseus</name>
    <name type="common">Chinese hamster</name>
    <name type="synonym">Cricetulus barabensis griseus</name>
    <dbReference type="NCBI Taxonomy" id="10029"/>
    <lineage>
        <taxon>Eukaryota</taxon>
        <taxon>Metazoa</taxon>
        <taxon>Chordata</taxon>
        <taxon>Craniata</taxon>
        <taxon>Vertebrata</taxon>
        <taxon>Euteleostomi</taxon>
        <taxon>Mammalia</taxon>
        <taxon>Eutheria</taxon>
        <taxon>Euarchontoglires</taxon>
        <taxon>Glires</taxon>
        <taxon>Rodentia</taxon>
        <taxon>Myomorpha</taxon>
        <taxon>Muroidea</taxon>
        <taxon>Cricetidae</taxon>
        <taxon>Cricetinae</taxon>
        <taxon>Cricetulus</taxon>
    </lineage>
</organism>
<dbReference type="InterPro" id="IPR039887">
    <property type="entry name" value="IQCF"/>
</dbReference>
<dbReference type="FunFam" id="1.20.5.190:FF:000014">
    <property type="entry name" value="IQ motif containing F5"/>
    <property type="match status" value="1"/>
</dbReference>
<proteinExistence type="predicted"/>
<evidence type="ECO:0000256" key="2">
    <source>
        <dbReference type="SAM" id="MobiDB-lite"/>
    </source>
</evidence>
<evidence type="ECO:0000256" key="1">
    <source>
        <dbReference type="ARBA" id="ARBA00022737"/>
    </source>
</evidence>
<keyword evidence="1" id="KW-0677">Repeat</keyword>
<dbReference type="PANTHER" id="PTHR21633">
    <property type="entry name" value="IQ MOTIF CONTAINING F"/>
    <property type="match status" value="1"/>
</dbReference>
<name>A0A8C2M171_CRIGR</name>
<evidence type="ECO:0000313" key="3">
    <source>
        <dbReference type="Ensembl" id="ENSCGRP00001011073.1"/>
    </source>
</evidence>
<dbReference type="Proteomes" id="UP000694386">
    <property type="component" value="Unplaced"/>
</dbReference>
<accession>A0A8C2M171</accession>
<dbReference type="InterPro" id="IPR000048">
    <property type="entry name" value="IQ_motif_EF-hand-BS"/>
</dbReference>
<reference evidence="3" key="2">
    <citation type="submission" date="2025-09" db="UniProtKB">
        <authorList>
            <consortium name="Ensembl"/>
        </authorList>
    </citation>
    <scope>IDENTIFICATION</scope>
</reference>
<dbReference type="AlphaFoldDB" id="A0A8C2M171"/>
<reference evidence="3" key="1">
    <citation type="submission" date="2025-08" db="UniProtKB">
        <authorList>
            <consortium name="Ensembl"/>
        </authorList>
    </citation>
    <scope>IDENTIFICATION</scope>
</reference>
<dbReference type="SMART" id="SM00015">
    <property type="entry name" value="IQ"/>
    <property type="match status" value="3"/>
</dbReference>
<evidence type="ECO:0000313" key="4">
    <source>
        <dbReference type="Proteomes" id="UP000694386"/>
    </source>
</evidence>
<feature type="region of interest" description="Disordered" evidence="2">
    <location>
        <begin position="19"/>
        <end position="48"/>
    </location>
</feature>
<dbReference type="Ensembl" id="ENSCGRT00001015302.1">
    <property type="protein sequence ID" value="ENSCGRP00001011073.1"/>
    <property type="gene ID" value="ENSCGRG00001012815.1"/>
</dbReference>
<protein>
    <submittedName>
        <fullName evidence="3">IQ motif containing F4</fullName>
    </submittedName>
</protein>
<dbReference type="PANTHER" id="PTHR21633:SF10">
    <property type="entry name" value="IQ MOTIF CONTAINING F4"/>
    <property type="match status" value="1"/>
</dbReference>
<sequence length="185" mass="22341">CEIEIERIYIIRELPLQPETTKKPKKKKQSHSSLYTPQHPSPQPPTDKELTARKIQAWWRGTLVRRVLLKAALSAWIIQCWWRKTLARRLEKRRIQALRWMAQETRACVTIQSWFRMLKIHHQYWRLRCATHTIQVSWRWYNCHTRGFFWGSYEIIGNQLRLHLDIFLGSQVCRILDCIALPIKN</sequence>
<dbReference type="FunFam" id="1.20.5.190:FF:000015">
    <property type="entry name" value="IQ motif containing F5"/>
    <property type="match status" value="1"/>
</dbReference>
<dbReference type="Gene3D" id="1.20.5.190">
    <property type="match status" value="2"/>
</dbReference>
<dbReference type="Pfam" id="PF00612">
    <property type="entry name" value="IQ"/>
    <property type="match status" value="3"/>
</dbReference>
<dbReference type="GO" id="GO:0005516">
    <property type="term" value="F:calmodulin binding"/>
    <property type="evidence" value="ECO:0007669"/>
    <property type="project" value="TreeGrafter"/>
</dbReference>